<dbReference type="EMBL" id="HBUF01594163">
    <property type="protein sequence ID" value="CAG6774250.1"/>
    <property type="molecule type" value="Transcribed_RNA"/>
</dbReference>
<sequence>MKIIAVASLLTAILLISSIHCQTPGQVEDQISPADVLETSNAGSVVTESDGKLVQGDEDEEDEEEPSTSSMIPNTNNTIAKIVEAVASNMTANIMPNVKEVKIPMDIGAVLETVSQQMFKPEGDADTPDGSSRWVQNVARKAKRLYAFSNESSGLEDVNRPCWYDQSLSSNQSDWIWISSAFYDLMNNFVIQDTNNEECKKHSEIYLQHLKNFTYWAMKMRDSSVLSPTGLLDGNFWQLGNYDECVGMYITKPDFRIIGKYCLPQLTFRPTRQYYPDYYREHTDSDYYGQDADANAYDFFRPNKDPAKVPRNELHWAICIPHTCTTTDLQTTLQTSFNELSKKYPLEFEVKVEESKCFDDTEREYTTGFFVFVAFFLLICTLVAVCTTYDILVLRTEYWTVNETLKQWTLPFSVVENVRKLCQHSKSPDDLQFSTVHMLKCISIAQVVMGHRVMNFLGNVLVNPQFTESRVKNPFWGYFNNGPVIVDTFFVIGGFLTFYYLFLELEDRKGKINFLVIYIYRILRITPVYMIVVAFYIHVLPYLGEGPLWETLVVRESDRCRENWWTNLLYINNYVNTDNQCMLQAWYLACDFHFFIAGTIVCWIVWKWRKSGYPLMVFLMVLSIVYPPYVVYQGQYWSHFKAYISNMADPTSERFFQDIYVKSHLRAFPYIFGMFCGLLYIDLKKSGWMMPFWYKWGTAGLFCIIGHIPFIGSGLFYVPGRPYDAMENAIFFSLQRLIWAPIIGFIIVGHGTCGFEMASKFANLRMFVPVGRLTFCCYLVHVIFQMMDIGSMRSPNFMSYTNITFGIFQDLGLTAIGGLVLNLLIESPLDRFQKMFVKKLLKGQKLPSMLAKKEQVSESQGNMLTPEPGHLTGNLNMAFEQSNSDKPKTNV</sequence>
<evidence type="ECO:0000256" key="2">
    <source>
        <dbReference type="SAM" id="Phobius"/>
    </source>
</evidence>
<dbReference type="EMBL" id="HBUF01069442">
    <property type="protein sequence ID" value="CAG6628996.1"/>
    <property type="molecule type" value="Transcribed_RNA"/>
</dbReference>
<keyword evidence="3" id="KW-0732">Signal</keyword>
<dbReference type="EMBL" id="HBUF01221913">
    <property type="protein sequence ID" value="CAG6669758.1"/>
    <property type="molecule type" value="Transcribed_RNA"/>
</dbReference>
<reference evidence="5" key="1">
    <citation type="submission" date="2021-05" db="EMBL/GenBank/DDBJ databases">
        <authorList>
            <person name="Alioto T."/>
            <person name="Alioto T."/>
            <person name="Gomez Garrido J."/>
        </authorList>
    </citation>
    <scope>NUCLEOTIDE SEQUENCE</scope>
</reference>
<organism evidence="5">
    <name type="scientific">Cacopsylla melanoneura</name>
    <dbReference type="NCBI Taxonomy" id="428564"/>
    <lineage>
        <taxon>Eukaryota</taxon>
        <taxon>Metazoa</taxon>
        <taxon>Ecdysozoa</taxon>
        <taxon>Arthropoda</taxon>
        <taxon>Hexapoda</taxon>
        <taxon>Insecta</taxon>
        <taxon>Pterygota</taxon>
        <taxon>Neoptera</taxon>
        <taxon>Paraneoptera</taxon>
        <taxon>Hemiptera</taxon>
        <taxon>Sternorrhyncha</taxon>
        <taxon>Psylloidea</taxon>
        <taxon>Psyllidae</taxon>
        <taxon>Psyllinae</taxon>
        <taxon>Cacopsylla</taxon>
    </lineage>
</organism>
<dbReference type="Pfam" id="PF20146">
    <property type="entry name" value="NRF"/>
    <property type="match status" value="1"/>
</dbReference>
<feature type="transmembrane region" description="Helical" evidence="2">
    <location>
        <begin position="807"/>
        <end position="825"/>
    </location>
</feature>
<proteinExistence type="predicted"/>
<accession>A0A8D8QC14</accession>
<evidence type="ECO:0000259" key="4">
    <source>
        <dbReference type="SMART" id="SM00703"/>
    </source>
</evidence>
<feature type="region of interest" description="Disordered" evidence="1">
    <location>
        <begin position="40"/>
        <end position="75"/>
    </location>
</feature>
<dbReference type="SMART" id="SM00703">
    <property type="entry name" value="NRF"/>
    <property type="match status" value="1"/>
</dbReference>
<feature type="transmembrane region" description="Helical" evidence="2">
    <location>
        <begin position="693"/>
        <end position="718"/>
    </location>
</feature>
<evidence type="ECO:0000313" key="5">
    <source>
        <dbReference type="EMBL" id="CAG6628996.1"/>
    </source>
</evidence>
<dbReference type="EMBL" id="HBUF01069443">
    <property type="protein sequence ID" value="CAG6628997.1"/>
    <property type="molecule type" value="Transcribed_RNA"/>
</dbReference>
<feature type="compositionally biased region" description="Acidic residues" evidence="1">
    <location>
        <begin position="56"/>
        <end position="66"/>
    </location>
</feature>
<keyword evidence="2" id="KW-1133">Transmembrane helix</keyword>
<dbReference type="EMBL" id="HBUF01069444">
    <property type="protein sequence ID" value="CAG6628998.1"/>
    <property type="molecule type" value="Transcribed_RNA"/>
</dbReference>
<feature type="transmembrane region" description="Helical" evidence="2">
    <location>
        <begin position="770"/>
        <end position="787"/>
    </location>
</feature>
<protein>
    <submittedName>
        <fullName evidence="5">Nose resistant to fluoxetine protein 6</fullName>
    </submittedName>
</protein>
<dbReference type="AlphaFoldDB" id="A0A8D8QC14"/>
<dbReference type="EMBL" id="HBUF01069441">
    <property type="protein sequence ID" value="CAG6628995.1"/>
    <property type="molecule type" value="Transcribed_RNA"/>
</dbReference>
<feature type="transmembrane region" description="Helical" evidence="2">
    <location>
        <begin position="663"/>
        <end position="681"/>
    </location>
</feature>
<feature type="transmembrane region" description="Helical" evidence="2">
    <location>
        <begin position="585"/>
        <end position="606"/>
    </location>
</feature>
<feature type="chain" id="PRO_5033670811" evidence="3">
    <location>
        <begin position="22"/>
        <end position="891"/>
    </location>
</feature>
<feature type="transmembrane region" description="Helical" evidence="2">
    <location>
        <begin position="482"/>
        <end position="503"/>
    </location>
</feature>
<dbReference type="InterPro" id="IPR052728">
    <property type="entry name" value="O2_lipid_transport_reg"/>
</dbReference>
<feature type="transmembrane region" description="Helical" evidence="2">
    <location>
        <begin position="613"/>
        <end position="632"/>
    </location>
</feature>
<feature type="transmembrane region" description="Helical" evidence="2">
    <location>
        <begin position="738"/>
        <end position="758"/>
    </location>
</feature>
<feature type="transmembrane region" description="Helical" evidence="2">
    <location>
        <begin position="369"/>
        <end position="392"/>
    </location>
</feature>
<evidence type="ECO:0000256" key="3">
    <source>
        <dbReference type="SAM" id="SignalP"/>
    </source>
</evidence>
<dbReference type="PANTHER" id="PTHR11161">
    <property type="entry name" value="O-ACYLTRANSFERASE"/>
    <property type="match status" value="1"/>
</dbReference>
<keyword evidence="2" id="KW-0472">Membrane</keyword>
<feature type="transmembrane region" description="Helical" evidence="2">
    <location>
        <begin position="515"/>
        <end position="539"/>
    </location>
</feature>
<feature type="signal peptide" evidence="3">
    <location>
        <begin position="1"/>
        <end position="21"/>
    </location>
</feature>
<dbReference type="PANTHER" id="PTHR11161:SF71">
    <property type="entry name" value="NOSE RESISTANT-TO-FLUOXETINE PROTEIN N-TERMINAL DOMAIN-CONTAINING PROTEIN"/>
    <property type="match status" value="1"/>
</dbReference>
<dbReference type="Pfam" id="PF01757">
    <property type="entry name" value="Acyl_transf_3"/>
    <property type="match status" value="1"/>
</dbReference>
<evidence type="ECO:0000256" key="1">
    <source>
        <dbReference type="SAM" id="MobiDB-lite"/>
    </source>
</evidence>
<dbReference type="InterPro" id="IPR002656">
    <property type="entry name" value="Acyl_transf_3_dom"/>
</dbReference>
<dbReference type="EMBL" id="HBUF01221914">
    <property type="protein sequence ID" value="CAG6669759.1"/>
    <property type="molecule type" value="Transcribed_RNA"/>
</dbReference>
<feature type="domain" description="Nose resistant-to-fluoxetine protein N-terminal" evidence="4">
    <location>
        <begin position="196"/>
        <end position="354"/>
    </location>
</feature>
<dbReference type="GO" id="GO:0016747">
    <property type="term" value="F:acyltransferase activity, transferring groups other than amino-acyl groups"/>
    <property type="evidence" value="ECO:0007669"/>
    <property type="project" value="InterPro"/>
</dbReference>
<name>A0A8D8QC14_9HEMI</name>
<dbReference type="InterPro" id="IPR006621">
    <property type="entry name" value="Nose-resist-to-fluoxetine_N"/>
</dbReference>
<keyword evidence="2" id="KW-0812">Transmembrane</keyword>